<protein>
    <submittedName>
        <fullName evidence="5">MBL fold metallo-hydrolase</fullName>
    </submittedName>
</protein>
<dbReference type="RefSeq" id="WP_234268522.1">
    <property type="nucleotide sequence ID" value="NZ_JABFTX010000001.1"/>
</dbReference>
<comment type="caution">
    <text evidence="5">The sequence shown here is derived from an EMBL/GenBank/DDBJ whole genome shotgun (WGS) entry which is preliminary data.</text>
</comment>
<dbReference type="EMBL" id="JABFTX010000001">
    <property type="protein sequence ID" value="MCE8001678.1"/>
    <property type="molecule type" value="Genomic_DNA"/>
</dbReference>
<evidence type="ECO:0000256" key="2">
    <source>
        <dbReference type="ARBA" id="ARBA00022982"/>
    </source>
</evidence>
<dbReference type="SMART" id="SM00849">
    <property type="entry name" value="Lactamase_B"/>
    <property type="match status" value="1"/>
</dbReference>
<dbReference type="InterPro" id="IPR045761">
    <property type="entry name" value="ODP_dom"/>
</dbReference>
<dbReference type="Proteomes" id="UP001320168">
    <property type="component" value="Unassembled WGS sequence"/>
</dbReference>
<dbReference type="InterPro" id="IPR036866">
    <property type="entry name" value="RibonucZ/Hydroxyglut_hydro"/>
</dbReference>
<accession>A0ABS8ZYI2</accession>
<keyword evidence="2" id="KW-0249">Electron transport</keyword>
<evidence type="ECO:0000313" key="6">
    <source>
        <dbReference type="Proteomes" id="UP001320168"/>
    </source>
</evidence>
<name>A0ABS8ZYI2_9GAMM</name>
<feature type="domain" description="Metallo-beta-lactamase" evidence="4">
    <location>
        <begin position="35"/>
        <end position="228"/>
    </location>
</feature>
<dbReference type="PANTHER" id="PTHR32145:SF11">
    <property type="entry name" value="DIFLAVIN FLAVOPROTEIN A 2-RELATED"/>
    <property type="match status" value="1"/>
</dbReference>
<dbReference type="InterPro" id="IPR001279">
    <property type="entry name" value="Metallo-B-lactamas"/>
</dbReference>
<organism evidence="5 6">
    <name type="scientific">Billgrantia ethanolica</name>
    <dbReference type="NCBI Taxonomy" id="2733486"/>
    <lineage>
        <taxon>Bacteria</taxon>
        <taxon>Pseudomonadati</taxon>
        <taxon>Pseudomonadota</taxon>
        <taxon>Gammaproteobacteria</taxon>
        <taxon>Oceanospirillales</taxon>
        <taxon>Halomonadaceae</taxon>
        <taxon>Billgrantia</taxon>
    </lineage>
</organism>
<keyword evidence="1" id="KW-0813">Transport</keyword>
<sequence length="287" mass="30320">MSHDNNPTMLHTLEAGSDWHVLPAFLPLPGMGGLAINAFLHKGSEPVLVDTGLAALGDSFLDALEAEIDLTDLRWIWLSHTDADHIGNLARILERAPSARVVTSFLGMGKMGLLGLDVSRVHLLEPGARLTLGDRELVPLRPPYYDAPETLGFFDTRSRTLFAADSFGALLPQPAESVREIATSTLRDGLVAWSAIDAPWLATADRAALGRALHGLERLAPTTVLSGHLPVAEGGVKELTAIVHSAWCSGPGTGIDPQAIEAVVETLGDAIGLPTQSALLSSVGSSR</sequence>
<reference evidence="5 6" key="1">
    <citation type="journal article" date="2021" name="Front. Microbiol.">
        <title>Aerobic Denitrification and Heterotrophic Sulfur Oxidation in the Genus Halomonas Revealed by Six Novel Species Characterizations and Genome-Based Analysis.</title>
        <authorList>
            <person name="Wang L."/>
            <person name="Shao Z."/>
        </authorList>
    </citation>
    <scope>NUCLEOTIDE SEQUENCE [LARGE SCALE GENOMIC DNA]</scope>
    <source>
        <strain evidence="5 6">MCCC 1A11081</strain>
    </source>
</reference>
<evidence type="ECO:0000256" key="3">
    <source>
        <dbReference type="ARBA" id="ARBA00023004"/>
    </source>
</evidence>
<keyword evidence="6" id="KW-1185">Reference proteome</keyword>
<dbReference type="Pfam" id="PF19583">
    <property type="entry name" value="ODP"/>
    <property type="match status" value="1"/>
</dbReference>
<evidence type="ECO:0000256" key="1">
    <source>
        <dbReference type="ARBA" id="ARBA00022448"/>
    </source>
</evidence>
<evidence type="ECO:0000259" key="4">
    <source>
        <dbReference type="SMART" id="SM00849"/>
    </source>
</evidence>
<dbReference type="Gene3D" id="3.60.15.10">
    <property type="entry name" value="Ribonuclease Z/Hydroxyacylglutathione hydrolase-like"/>
    <property type="match status" value="1"/>
</dbReference>
<dbReference type="PANTHER" id="PTHR32145">
    <property type="entry name" value="DIFLAVIN FLAVOPROTEIN A 2-RELATED"/>
    <property type="match status" value="1"/>
</dbReference>
<dbReference type="InterPro" id="IPR051285">
    <property type="entry name" value="NADH_oxidoreductase_modular"/>
</dbReference>
<evidence type="ECO:0000313" key="5">
    <source>
        <dbReference type="EMBL" id="MCE8001678.1"/>
    </source>
</evidence>
<proteinExistence type="predicted"/>
<dbReference type="SUPFAM" id="SSF56281">
    <property type="entry name" value="Metallo-hydrolase/oxidoreductase"/>
    <property type="match status" value="1"/>
</dbReference>
<keyword evidence="3" id="KW-0408">Iron</keyword>
<gene>
    <name evidence="5" type="ORF">HOP53_02385</name>
</gene>